<protein>
    <submittedName>
        <fullName evidence="1">Uncharacterized protein</fullName>
    </submittedName>
</protein>
<gene>
    <name evidence="1" type="ORF">CBM2612_P0633</name>
</gene>
<dbReference type="AlphaFoldDB" id="A0A375HEI9"/>
<geneLocation type="plasmid" evidence="1">
    <name>I</name>
</geneLocation>
<accession>A0A375HEI9</accession>
<sequence length="21" mass="2394">MATILFSLGYRLYEVNSCISL</sequence>
<dbReference type="EMBL" id="LT984809">
    <property type="protein sequence ID" value="SPD49288.1"/>
    <property type="molecule type" value="Genomic_DNA"/>
</dbReference>
<proteinExistence type="predicted"/>
<evidence type="ECO:0000313" key="1">
    <source>
        <dbReference type="EMBL" id="SPD49288.1"/>
    </source>
</evidence>
<reference evidence="1" key="1">
    <citation type="submission" date="2018-01" db="EMBL/GenBank/DDBJ databases">
        <authorList>
            <person name="Gaut B.S."/>
            <person name="Morton B.R."/>
            <person name="Clegg M.T."/>
            <person name="Duvall M.R."/>
        </authorList>
    </citation>
    <scope>NUCLEOTIDE SEQUENCE</scope>
    <source>
        <strain evidence="1">Cupriavidus taiwanensis STM 8555</strain>
    </source>
</reference>
<organism evidence="1">
    <name type="scientific">Cupriavidus taiwanensis</name>
    <dbReference type="NCBI Taxonomy" id="164546"/>
    <lineage>
        <taxon>Bacteria</taxon>
        <taxon>Pseudomonadati</taxon>
        <taxon>Pseudomonadota</taxon>
        <taxon>Betaproteobacteria</taxon>
        <taxon>Burkholderiales</taxon>
        <taxon>Burkholderiaceae</taxon>
        <taxon>Cupriavidus</taxon>
    </lineage>
</organism>
<name>A0A375HEI9_9BURK</name>
<keyword evidence="1" id="KW-0614">Plasmid</keyword>